<feature type="domain" description="Type 4 fimbrial biogenesis protein PilX N-terminal" evidence="3">
    <location>
        <begin position="12"/>
        <end position="62"/>
    </location>
</feature>
<gene>
    <name evidence="4" type="ORF">SAMN05421647_104189</name>
</gene>
<dbReference type="Pfam" id="PF13681">
    <property type="entry name" value="PilX"/>
    <property type="match status" value="1"/>
</dbReference>
<feature type="transmembrane region" description="Helical" evidence="1">
    <location>
        <begin position="12"/>
        <end position="34"/>
    </location>
</feature>
<evidence type="ECO:0000256" key="1">
    <source>
        <dbReference type="SAM" id="Phobius"/>
    </source>
</evidence>
<dbReference type="AlphaFoldDB" id="A0A1N6SCX6"/>
<dbReference type="Pfam" id="PF14341">
    <property type="entry name" value="PilX_N"/>
    <property type="match status" value="1"/>
</dbReference>
<keyword evidence="1" id="KW-0812">Transmembrane</keyword>
<sequence length="164" mass="18397">MNNRSIRCQKHQGSALVVAMIMLVLIGIIGVGSMQTTTMEEKMSGNTRDKNISFQAAEAGLRNREAWLQAQLSPPAPNDDWIFDDDIDWDAPFIYGTDNDTDDLTNVNAQPQMVIEEMEFIPDDLVTGYDIRKGRDIYRVMSQGTGQSPNSITTLESTFAKRFN</sequence>
<reference evidence="4 5" key="1">
    <citation type="submission" date="2017-01" db="EMBL/GenBank/DDBJ databases">
        <authorList>
            <person name="Mah S.A."/>
            <person name="Swanson W.J."/>
            <person name="Moy G.W."/>
            <person name="Vacquier V.D."/>
        </authorList>
    </citation>
    <scope>NUCLEOTIDE SEQUENCE [LARGE SCALE GENOMIC DNA]</scope>
    <source>
        <strain evidence="4 5">DSM 7027</strain>
    </source>
</reference>
<dbReference type="InterPro" id="IPR025746">
    <property type="entry name" value="PilX_N_dom"/>
</dbReference>
<organism evidence="4 5">
    <name type="scientific">Marinobacterium stanieri</name>
    <dbReference type="NCBI Taxonomy" id="49186"/>
    <lineage>
        <taxon>Bacteria</taxon>
        <taxon>Pseudomonadati</taxon>
        <taxon>Pseudomonadota</taxon>
        <taxon>Gammaproteobacteria</taxon>
        <taxon>Oceanospirillales</taxon>
        <taxon>Oceanospirillaceae</taxon>
        <taxon>Marinobacterium</taxon>
    </lineage>
</organism>
<accession>A0A1N6SCX6</accession>
<dbReference type="InterPro" id="IPR025205">
    <property type="entry name" value="PilX/PilW_C"/>
</dbReference>
<protein>
    <submittedName>
        <fullName evidence="4">Type IV pilus assembly protein PilX</fullName>
    </submittedName>
</protein>
<evidence type="ECO:0000313" key="4">
    <source>
        <dbReference type="EMBL" id="SIQ38978.1"/>
    </source>
</evidence>
<evidence type="ECO:0000259" key="2">
    <source>
        <dbReference type="Pfam" id="PF13681"/>
    </source>
</evidence>
<dbReference type="RefSeq" id="WP_076462785.1">
    <property type="nucleotide sequence ID" value="NZ_FTMN01000004.1"/>
</dbReference>
<feature type="domain" description="PilX/PilW C-terminal" evidence="2">
    <location>
        <begin position="80"/>
        <end position="161"/>
    </location>
</feature>
<keyword evidence="1" id="KW-1133">Transmembrane helix</keyword>
<proteinExistence type="predicted"/>
<evidence type="ECO:0000313" key="5">
    <source>
        <dbReference type="Proteomes" id="UP000186895"/>
    </source>
</evidence>
<name>A0A1N6SCX6_9GAMM</name>
<dbReference type="Proteomes" id="UP000186895">
    <property type="component" value="Unassembled WGS sequence"/>
</dbReference>
<keyword evidence="5" id="KW-1185">Reference proteome</keyword>
<dbReference type="EMBL" id="FTMN01000004">
    <property type="protein sequence ID" value="SIQ38978.1"/>
    <property type="molecule type" value="Genomic_DNA"/>
</dbReference>
<dbReference type="STRING" id="49186.SAMN05421647_104189"/>
<evidence type="ECO:0000259" key="3">
    <source>
        <dbReference type="Pfam" id="PF14341"/>
    </source>
</evidence>
<keyword evidence="1" id="KW-0472">Membrane</keyword>